<comment type="caution">
    <text evidence="1">The sequence shown here is derived from an EMBL/GenBank/DDBJ whole genome shotgun (WGS) entry which is preliminary data.</text>
</comment>
<gene>
    <name evidence="1" type="ORF">GCM10009119_23300</name>
</gene>
<organism evidence="1 2">
    <name type="scientific">Algoriphagus jejuensis</name>
    <dbReference type="NCBI Taxonomy" id="419934"/>
    <lineage>
        <taxon>Bacteria</taxon>
        <taxon>Pseudomonadati</taxon>
        <taxon>Bacteroidota</taxon>
        <taxon>Cytophagia</taxon>
        <taxon>Cytophagales</taxon>
        <taxon>Cyclobacteriaceae</taxon>
        <taxon>Algoriphagus</taxon>
    </lineage>
</organism>
<accession>A0ABP3YHF2</accession>
<dbReference type="RefSeq" id="WP_343851681.1">
    <property type="nucleotide sequence ID" value="NZ_BAAAFI010000010.1"/>
</dbReference>
<evidence type="ECO:0000313" key="1">
    <source>
        <dbReference type="EMBL" id="GAA0879362.1"/>
    </source>
</evidence>
<name>A0ABP3YHF2_9BACT</name>
<sequence>MRFTLQSLAIFLFVNNTDGQDITGPWRWTNNAADRSFEIELGIPTPDDGVFASYDFVGEHCGVYYVGGRIDCTEAISIFLRKEKENTFQGTVKSAYSDSISPLDICPRKAANPLESN</sequence>
<keyword evidence="2" id="KW-1185">Reference proteome</keyword>
<dbReference type="EMBL" id="BAAAFI010000010">
    <property type="protein sequence ID" value="GAA0879362.1"/>
    <property type="molecule type" value="Genomic_DNA"/>
</dbReference>
<dbReference type="Proteomes" id="UP001500469">
    <property type="component" value="Unassembled WGS sequence"/>
</dbReference>
<reference evidence="2" key="1">
    <citation type="journal article" date="2019" name="Int. J. Syst. Evol. Microbiol.">
        <title>The Global Catalogue of Microorganisms (GCM) 10K type strain sequencing project: providing services to taxonomists for standard genome sequencing and annotation.</title>
        <authorList>
            <consortium name="The Broad Institute Genomics Platform"/>
            <consortium name="The Broad Institute Genome Sequencing Center for Infectious Disease"/>
            <person name="Wu L."/>
            <person name="Ma J."/>
        </authorList>
    </citation>
    <scope>NUCLEOTIDE SEQUENCE [LARGE SCALE GENOMIC DNA]</scope>
    <source>
        <strain evidence="2">JCM 16112</strain>
    </source>
</reference>
<protein>
    <submittedName>
        <fullName evidence="1">Uncharacterized protein</fullName>
    </submittedName>
</protein>
<evidence type="ECO:0000313" key="2">
    <source>
        <dbReference type="Proteomes" id="UP001500469"/>
    </source>
</evidence>
<proteinExistence type="predicted"/>